<accession>A0A0M8ZVH7</accession>
<dbReference type="OrthoDB" id="7614773at2759"/>
<gene>
    <name evidence="2" type="ORF">WN51_03123</name>
</gene>
<evidence type="ECO:0000313" key="3">
    <source>
        <dbReference type="Proteomes" id="UP000053105"/>
    </source>
</evidence>
<evidence type="ECO:0000313" key="2">
    <source>
        <dbReference type="EMBL" id="KOX71975.1"/>
    </source>
</evidence>
<dbReference type="EMBL" id="KQ435826">
    <property type="protein sequence ID" value="KOX71975.1"/>
    <property type="molecule type" value="Genomic_DNA"/>
</dbReference>
<protein>
    <submittedName>
        <fullName evidence="2">Uncharacterized protein</fullName>
    </submittedName>
</protein>
<organism evidence="2 3">
    <name type="scientific">Melipona quadrifasciata</name>
    <dbReference type="NCBI Taxonomy" id="166423"/>
    <lineage>
        <taxon>Eukaryota</taxon>
        <taxon>Metazoa</taxon>
        <taxon>Ecdysozoa</taxon>
        <taxon>Arthropoda</taxon>
        <taxon>Hexapoda</taxon>
        <taxon>Insecta</taxon>
        <taxon>Pterygota</taxon>
        <taxon>Neoptera</taxon>
        <taxon>Endopterygota</taxon>
        <taxon>Hymenoptera</taxon>
        <taxon>Apocrita</taxon>
        <taxon>Aculeata</taxon>
        <taxon>Apoidea</taxon>
        <taxon>Anthophila</taxon>
        <taxon>Apidae</taxon>
        <taxon>Melipona</taxon>
    </lineage>
</organism>
<dbReference type="AlphaFoldDB" id="A0A0M8ZVH7"/>
<feature type="non-terminal residue" evidence="2">
    <location>
        <position position="1"/>
    </location>
</feature>
<reference evidence="2 3" key="1">
    <citation type="submission" date="2015-07" db="EMBL/GenBank/DDBJ databases">
        <title>The genome of Melipona quadrifasciata.</title>
        <authorList>
            <person name="Pan H."/>
            <person name="Kapheim K."/>
        </authorList>
    </citation>
    <scope>NUCLEOTIDE SEQUENCE [LARGE SCALE GENOMIC DNA]</scope>
    <source>
        <strain evidence="2">0111107301</strain>
        <tissue evidence="2">Whole body</tissue>
    </source>
</reference>
<dbReference type="STRING" id="166423.A0A0M8ZVH7"/>
<name>A0A0M8ZVH7_9HYME</name>
<proteinExistence type="predicted"/>
<evidence type="ECO:0000256" key="1">
    <source>
        <dbReference type="SAM" id="MobiDB-lite"/>
    </source>
</evidence>
<feature type="region of interest" description="Disordered" evidence="1">
    <location>
        <begin position="1"/>
        <end position="22"/>
    </location>
</feature>
<keyword evidence="3" id="KW-1185">Reference proteome</keyword>
<sequence>DVAEYLSGSLEGELGQPSNSRSSFCSGIRSVALKSAKKLGFRWRWDGARCELSLECPARGGRRVTIPPAAKRQVIGRMRAAVAEHYLSTLLNKRDQGKVIDATVRRGVSNHFMRTGRFIRFADWRFVHCARLDVLPVNGARRWGAGDRRCRRCGYESKSLPHVLCHCGPHAATRQLRHNRIVERLAAASRLPGDLRFNQRVPSVGGDLAALRPDLVVTHEPSRTIVVVDVTVPFENTFEALEKARFEKILKYHSLADSLRGHGYTVHVDGFVVGALVAWHPHNDRLLTILRVSSGYAGLMRPLIVSKTIAWSRDIYVEHVTGTRQYLVPVPGDQPEVPTTRGGQSACASDNGICVSKADL</sequence>
<dbReference type="Proteomes" id="UP000053105">
    <property type="component" value="Unassembled WGS sequence"/>
</dbReference>